<feature type="region of interest" description="Disordered" evidence="1">
    <location>
        <begin position="2489"/>
        <end position="2509"/>
    </location>
</feature>
<feature type="region of interest" description="Disordered" evidence="1">
    <location>
        <begin position="95"/>
        <end position="142"/>
    </location>
</feature>
<feature type="compositionally biased region" description="Low complexity" evidence="1">
    <location>
        <begin position="2831"/>
        <end position="2844"/>
    </location>
</feature>
<feature type="compositionally biased region" description="Low complexity" evidence="1">
    <location>
        <begin position="1777"/>
        <end position="1787"/>
    </location>
</feature>
<dbReference type="Proteomes" id="UP000232323">
    <property type="component" value="Unassembled WGS sequence"/>
</dbReference>
<gene>
    <name evidence="2" type="ORF">CEUSTIGMA_g9059.t1</name>
</gene>
<dbReference type="EMBL" id="BEGY01000068">
    <property type="protein sequence ID" value="GAX81631.1"/>
    <property type="molecule type" value="Genomic_DNA"/>
</dbReference>
<keyword evidence="3" id="KW-1185">Reference proteome</keyword>
<feature type="region of interest" description="Disordered" evidence="1">
    <location>
        <begin position="2610"/>
        <end position="2706"/>
    </location>
</feature>
<organism evidence="2 3">
    <name type="scientific">Chlamydomonas eustigma</name>
    <dbReference type="NCBI Taxonomy" id="1157962"/>
    <lineage>
        <taxon>Eukaryota</taxon>
        <taxon>Viridiplantae</taxon>
        <taxon>Chlorophyta</taxon>
        <taxon>core chlorophytes</taxon>
        <taxon>Chlorophyceae</taxon>
        <taxon>CS clade</taxon>
        <taxon>Chlamydomonadales</taxon>
        <taxon>Chlamydomonadaceae</taxon>
        <taxon>Chlamydomonas</taxon>
    </lineage>
</organism>
<dbReference type="OrthoDB" id="10057627at2759"/>
<feature type="region of interest" description="Disordered" evidence="1">
    <location>
        <begin position="2248"/>
        <end position="2290"/>
    </location>
</feature>
<evidence type="ECO:0000313" key="2">
    <source>
        <dbReference type="EMBL" id="GAX81631.1"/>
    </source>
</evidence>
<dbReference type="PANTHER" id="PTHR34491">
    <property type="entry name" value="A-TYPE INCLUSION PROTEIN, PUTATIVE-RELATED"/>
    <property type="match status" value="1"/>
</dbReference>
<feature type="compositionally biased region" description="Acidic residues" evidence="1">
    <location>
        <begin position="2610"/>
        <end position="2649"/>
    </location>
</feature>
<name>A0A250XEZ5_9CHLO</name>
<evidence type="ECO:0000256" key="1">
    <source>
        <dbReference type="SAM" id="MobiDB-lite"/>
    </source>
</evidence>
<proteinExistence type="predicted"/>
<feature type="compositionally biased region" description="Low complexity" evidence="1">
    <location>
        <begin position="424"/>
        <end position="454"/>
    </location>
</feature>
<feature type="region of interest" description="Disordered" evidence="1">
    <location>
        <begin position="1777"/>
        <end position="1807"/>
    </location>
</feature>
<feature type="compositionally biased region" description="Polar residues" evidence="1">
    <location>
        <begin position="96"/>
        <end position="139"/>
    </location>
</feature>
<feature type="region of interest" description="Disordered" evidence="1">
    <location>
        <begin position="668"/>
        <end position="689"/>
    </location>
</feature>
<feature type="region of interest" description="Disordered" evidence="1">
    <location>
        <begin position="814"/>
        <end position="835"/>
    </location>
</feature>
<accession>A0A250XEZ5</accession>
<feature type="region of interest" description="Disordered" evidence="1">
    <location>
        <begin position="2829"/>
        <end position="2861"/>
    </location>
</feature>
<reference evidence="2 3" key="1">
    <citation type="submission" date="2017-08" db="EMBL/GenBank/DDBJ databases">
        <title>Acidophilic green algal genome provides insights into adaptation to an acidic environment.</title>
        <authorList>
            <person name="Hirooka S."/>
            <person name="Hirose Y."/>
            <person name="Kanesaki Y."/>
            <person name="Higuchi S."/>
            <person name="Fujiwara T."/>
            <person name="Onuma R."/>
            <person name="Era A."/>
            <person name="Ohbayashi R."/>
            <person name="Uzuka A."/>
            <person name="Nozaki H."/>
            <person name="Yoshikawa H."/>
            <person name="Miyagishima S.Y."/>
        </authorList>
    </citation>
    <scope>NUCLEOTIDE SEQUENCE [LARGE SCALE GENOMIC DNA]</scope>
    <source>
        <strain evidence="2 3">NIES-2499</strain>
    </source>
</reference>
<evidence type="ECO:0000313" key="3">
    <source>
        <dbReference type="Proteomes" id="UP000232323"/>
    </source>
</evidence>
<feature type="compositionally biased region" description="Polar residues" evidence="1">
    <location>
        <begin position="411"/>
        <end position="421"/>
    </location>
</feature>
<feature type="region of interest" description="Disordered" evidence="1">
    <location>
        <begin position="2904"/>
        <end position="2925"/>
    </location>
</feature>
<feature type="compositionally biased region" description="Polar residues" evidence="1">
    <location>
        <begin position="1788"/>
        <end position="1798"/>
    </location>
</feature>
<feature type="compositionally biased region" description="Low complexity" evidence="1">
    <location>
        <begin position="2904"/>
        <end position="2921"/>
    </location>
</feature>
<dbReference type="PANTHER" id="PTHR34491:SF74">
    <property type="entry name" value="DUF4456 DOMAIN-CONTAINING PROTEIN"/>
    <property type="match status" value="1"/>
</dbReference>
<feature type="region of interest" description="Disordered" evidence="1">
    <location>
        <begin position="2430"/>
        <end position="2457"/>
    </location>
</feature>
<feature type="region of interest" description="Disordered" evidence="1">
    <location>
        <begin position="754"/>
        <end position="791"/>
    </location>
</feature>
<sequence length="3029" mass="313936">MNSSEEPAVFHAPATNASDNCTSSFVATSSAVEAAGHRVFLDQQAMSITTTIPDTNLTVAVSSANNKPAPQQGVKQNKLFSGVTKKLQTLIFGRVGNNSRNKSPAAGTVQTPSGSFDCTTGTPDQDASYQKETAGISGSSKRHHHAESALAAYLRAFPHHDVYGVAERWHLQTVMNAPQQQDTTTALQATSSTSKQDANCSAPGDCGSLHTAAHNQQPAMIVAKTIVLEPPVAAGPLARGKLRFRYFRKSMLGAAGGLPGTDNFDELSLPHGGGQLLLDAASSAADTPLPMPSPTHATAAAAGDEVCLSLVRDHEASSGGCIDEGGPISLRDHKASSAGGCIDEGGPFSLRDHEASSGGCIDEGGPKATATTSVNIVSASLMMSDTSYSGAATTAAPLASLSLVAAVSSDGTPQAAGTTNFERLPSPSSLLPQSPSDSCTCSSTTRQQCSQPPSMMKQMGDTPNSYTCSKQPLSLLKNPQHLLAGSPPGNALRKAPDVIAPSSAAAAAASAPGGMALPAVPASVLTTLLPRRNTRDQQSHSYADIIMRSSSSSRGHRYLPPKDGAVVAAGDASVKIEEAGDDRATAQLQLQLQSHGQNALLQHHAAPSASTQQSAASAAAPLIMSVAPAPAAFPITCQQQQRMGRYLSSSRVMDHSVWKQMLAAGKMPPASAASAGGASGVEADGAAGSGDISDRSCLRTGFAVAALAAAEACTASAPAAAAVTAGTAEWPQGMTDDQWQQPQPSTAISMDKVVKEEPGKQSTARHHSNGSEAGSSAHTSHHHKQRQSCAADAAAVMTTRVSWVRFDDGLLRMSAGHRPPADSSRVSHSISRLADEQQQQVAVEVVEDTTAVGHYEIPLSSSSASSPPLTISSSAASAAATGYPSLSHWVSESSSVANDCLLVPLAISTTSTALTGSSSAATAAQQQLRYDYGAASAAPVPYTPYCNPCSPHLNKRMLQPAAAAAAGQLEGAAAGGAALLHDGLITLTLSDLVRLVQQLTTVAPPSHGSSSSPLASLSAAAAPYPGLPSWTLQQQQQYEASAAATGSMASSPAATLVATAVDGFASESPDYEVAAGLAAAAPAAAAAATTQQHCCDFNPSSSRQQGAVHQPSSSSTASRFQTTSGCNAVSEPGCYDDHRSFSSAATPSRPVVTGMPHPQVVHVPPRRMRALKAAAGLTRADSNPQPELLDQGALGPHDDHCLLPTSTIRHISEGGQPLTPKQLETLGIILQPLKSQQQGNDTSTAADDISIMACVVPQHIRSHNPYYSGRTNLLPFVRVETGSSIPPASSPGDATAAATNKMTCHDGLPPLMASLSPVKITNSSCPDTVSSAPFFSVRTPLPVAGSPYSSPSPPPLNSGAAALLLSPAAVCTATPSPLVLPSAVPSISCRVTEQLLKAVAGAALVTGTSSLSLSTAAGGTDKIIALTAGVPNLHHAFQPSGGTCWHDLSRDGSFEDSCDYYGDDLAGHDQPEDSHDHSKIDGGAVVPVEAADDCCHGSRHKRRGLSFGRIHCMEYNAVFVDDEERLMHTEVVDNVEDNEDECNRPDNIVMPSKEMMSAAEIQGHSNQAQQGSLQLLQQQQHPPSATSATAAAAAAVPGSALRGSLAWPASVLPDESTCRDSLLLAVSATKTATSFPTAVANKLNSSGPPTIIVPPPPKAYQKRKESLLLKRPPPLPSLSGSLLPVSITGMPFKAAAGGSPVLIQQAAAAGLLITAAPAGLLTAAPAYQAEYYAASGVFRKQASDNTETTQAELDFSLWGDDTDVDFGMPLPPFATAAEAASTTSTDAHCSSSLPQAETHTTDSATGSITGSTAGTYYHLVLGSGSTAPIVAGYLGRSAEDDALCDDSTSYRNGSNEQVSYPEDPAEEHQQLWCLEQRGGRQQVAPAMCAAMAAHEQEALQSSKGTSITPPTVVAVPADQQEAPQSSRRTCITPPTATHHYAESKLSVTAAVRLTTSHEASSLTTVLCRGGAASSTPAVSAGAAEVVGLSVPFKEGEVVEAVGDEQQQAAIQEVVEAVGDEQQQAAIQEVVPEAVGDEEQQAAIQEVVPEAVGDEEQQAAIQEVVPEAVGDEEQQAAIQSIMPECEALLLVVACDAKYDGELGCVMRSVEAALLEPDSNRPQLLPADELLLDESFETAAVVDPAAICSGSRAATIMTAASAGVLLGQQQQYYLPAEQAADIISHHRQLTCEHACSGRGVEHHHYPPLCSLLSPQQAAASSPSSSSPDESSCTALYSTTASADDEVNTAGCTSADDDDRSSSSSYCSSSIKSSSLSSCSSDMRSSSDSADSLLNDDSEVISATRTGSVIRVPLRQQYDWSSTADYWCGHTGGTSGLTPIIVEAVVEHEWHSIMDLHSAPPSPVFNTSRTSAAAAGVAVHGMTRPISFQATSRAQAWIPACLAIPEDEDVLVEGYSSDDGDTVFEEEGLQLEGYSSSDDTVIEEEEEVASASGISSAGAQQDELEKANAVFSTGSGQAVEEEVITIVVCTAETESEDEEEDARNNSAASNEAIADQKKDGVLAYDDDVDMSEQVLVASAASEVEEAAPLATTAASEVEEAAPLATTAASEVEEAAPLATAAASEVEEAAPLAPHATDGREIVVFASTASGEEDAVLASASDDEEEAVHDTSASDDEEEAVHDTSASDDEEEAVHDTSASGDEEEGVHDASASDFAAPSTSAVDDEEEEEAVVHEEVPDAMHEEETAVHEEVPDAVHDEAVHDAVHEEEAVVHEEVPDAMHEVVVPDAVHSNEEEAVLHEEETVHEDVQATHEEEAVHEEEFVHEDVPVVPAMHEEEAVYEEVQAGHASNYLEERVFAPHNYNSALGLERPAVCSSSSSSASDQGSDSRLAERTTSTSASDYDGKMESPEKVLHHHWAADGVANALDIFTSQDEQVQPVACIATTKCSSTSTTSSTASSTSSSETFQGLIKRRPSSPELPVFAVRPSSPELPVFAVRPSSPELPVLAVRPSSPELPVFAVRPSSPELPVFAVRPSSPKRPVFAVRPSSPELPVFAVRPGSLCVTEVAEGFSIK</sequence>
<feature type="region of interest" description="Disordered" evidence="1">
    <location>
        <begin position="1097"/>
        <end position="1124"/>
    </location>
</feature>
<feature type="compositionally biased region" description="Basic and acidic residues" evidence="1">
    <location>
        <begin position="2687"/>
        <end position="2706"/>
    </location>
</feature>
<feature type="compositionally biased region" description="Low complexity" evidence="1">
    <location>
        <begin position="2446"/>
        <end position="2456"/>
    </location>
</feature>
<protein>
    <submittedName>
        <fullName evidence="2">Uncharacterized protein</fullName>
    </submittedName>
</protein>
<comment type="caution">
    <text evidence="2">The sequence shown here is derived from an EMBL/GenBank/DDBJ whole genome shotgun (WGS) entry which is preliminary data.</text>
</comment>
<feature type="compositionally biased region" description="Low complexity" evidence="1">
    <location>
        <begin position="2259"/>
        <end position="2290"/>
    </location>
</feature>
<feature type="region of interest" description="Disordered" evidence="1">
    <location>
        <begin position="1140"/>
        <end position="1160"/>
    </location>
</feature>
<feature type="region of interest" description="Disordered" evidence="1">
    <location>
        <begin position="411"/>
        <end position="466"/>
    </location>
</feature>